<keyword evidence="3" id="KW-1185">Reference proteome</keyword>
<evidence type="ECO:0000313" key="2">
    <source>
        <dbReference type="EMBL" id="GBN88992.1"/>
    </source>
</evidence>
<dbReference type="AlphaFoldDB" id="A0A4Y2SIS9"/>
<proteinExistence type="predicted"/>
<reference evidence="1 3" key="1">
    <citation type="journal article" date="2019" name="Sci. Rep.">
        <title>Orb-weaving spider Araneus ventricosus genome elucidates the spidroin gene catalogue.</title>
        <authorList>
            <person name="Kono N."/>
            <person name="Nakamura H."/>
            <person name="Ohtoshi R."/>
            <person name="Moran D.A.P."/>
            <person name="Shinohara A."/>
            <person name="Yoshida Y."/>
            <person name="Fujiwara M."/>
            <person name="Mori M."/>
            <person name="Tomita M."/>
            <person name="Arakawa K."/>
        </authorList>
    </citation>
    <scope>NUCLEOTIDE SEQUENCE [LARGE SCALE GENOMIC DNA]</scope>
</reference>
<dbReference type="Proteomes" id="UP000499080">
    <property type="component" value="Unassembled WGS sequence"/>
</dbReference>
<evidence type="ECO:0000313" key="1">
    <source>
        <dbReference type="EMBL" id="GBN87200.1"/>
    </source>
</evidence>
<accession>A0A4Y2SIS9</accession>
<protein>
    <submittedName>
        <fullName evidence="1">Uncharacterized protein</fullName>
    </submittedName>
</protein>
<evidence type="ECO:0000313" key="3">
    <source>
        <dbReference type="Proteomes" id="UP000499080"/>
    </source>
</evidence>
<dbReference type="EMBL" id="BGPR01021685">
    <property type="protein sequence ID" value="GBN87200.1"/>
    <property type="molecule type" value="Genomic_DNA"/>
</dbReference>
<dbReference type="EMBL" id="BGPR01022566">
    <property type="protein sequence ID" value="GBN88992.1"/>
    <property type="molecule type" value="Genomic_DNA"/>
</dbReference>
<gene>
    <name evidence="2" type="ORF">AVEN_270983_1</name>
    <name evidence="1" type="ORF">AVEN_68517_1</name>
</gene>
<organism evidence="1 3">
    <name type="scientific">Araneus ventricosus</name>
    <name type="common">Orbweaver spider</name>
    <name type="synonym">Epeira ventricosa</name>
    <dbReference type="NCBI Taxonomy" id="182803"/>
    <lineage>
        <taxon>Eukaryota</taxon>
        <taxon>Metazoa</taxon>
        <taxon>Ecdysozoa</taxon>
        <taxon>Arthropoda</taxon>
        <taxon>Chelicerata</taxon>
        <taxon>Arachnida</taxon>
        <taxon>Araneae</taxon>
        <taxon>Araneomorphae</taxon>
        <taxon>Entelegynae</taxon>
        <taxon>Araneoidea</taxon>
        <taxon>Araneidae</taxon>
        <taxon>Araneus</taxon>
    </lineage>
</organism>
<name>A0A4Y2SIS9_ARAVE</name>
<sequence>MVISELIPWIAGVCFGPGESHRPPQPNIFLNFVYCRRPLPGFPQSLNGRLTVSMDFDPDPVFQSPVHHKINCSQFSLKNAIYRAPPTDKPRPETLKTLAWLSDAMGEYRSEY</sequence>
<comment type="caution">
    <text evidence="1">The sequence shown here is derived from an EMBL/GenBank/DDBJ whole genome shotgun (WGS) entry which is preliminary data.</text>
</comment>